<evidence type="ECO:0000259" key="1">
    <source>
        <dbReference type="Pfam" id="PF13476"/>
    </source>
</evidence>
<protein>
    <recommendedName>
        <fullName evidence="1">Rad50/SbcC-type AAA domain-containing protein</fullName>
    </recommendedName>
</protein>
<evidence type="ECO:0000313" key="2">
    <source>
        <dbReference type="EMBL" id="GAG75715.1"/>
    </source>
</evidence>
<comment type="caution">
    <text evidence="2">The sequence shown here is derived from an EMBL/GenBank/DDBJ whole genome shotgun (WGS) entry which is preliminary data.</text>
</comment>
<sequence length="258" mass="28768">MLRIVQLRIDITTTDGRFGATIPFHSGLNIIRGDNTTGKSTALECVLYCLGIEELLGGRNEKTMQSVLKDEVEGQNRKFTVIESTVSLEISNGNEAVVVKRAVKSTSRDPRLIEVLKGPAISSPSNEYSSDFMFLHDPGAATDIEYGFHNFLETFMGVTLPLVEQFSGGERKLYLQCVFPAFYIEQKGGWSDFMATIPNFGIRGVKSRTAEFILGLDVIENIRKKQDLSQKKAELLGEWRSTYLSMVSIAKRNNGRIV</sequence>
<feature type="non-terminal residue" evidence="2">
    <location>
        <position position="258"/>
    </location>
</feature>
<name>X1A0U5_9ZZZZ</name>
<feature type="domain" description="Rad50/SbcC-type AAA" evidence="1">
    <location>
        <begin position="20"/>
        <end position="109"/>
    </location>
</feature>
<dbReference type="InterPro" id="IPR027417">
    <property type="entry name" value="P-loop_NTPase"/>
</dbReference>
<organism evidence="2">
    <name type="scientific">marine sediment metagenome</name>
    <dbReference type="NCBI Taxonomy" id="412755"/>
    <lineage>
        <taxon>unclassified sequences</taxon>
        <taxon>metagenomes</taxon>
        <taxon>ecological metagenomes</taxon>
    </lineage>
</organism>
<proteinExistence type="predicted"/>
<reference evidence="2" key="1">
    <citation type="journal article" date="2014" name="Front. Microbiol.">
        <title>High frequency of phylogenetically diverse reductive dehalogenase-homologous genes in deep subseafloor sedimentary metagenomes.</title>
        <authorList>
            <person name="Kawai M."/>
            <person name="Futagami T."/>
            <person name="Toyoda A."/>
            <person name="Takaki Y."/>
            <person name="Nishi S."/>
            <person name="Hori S."/>
            <person name="Arai W."/>
            <person name="Tsubouchi T."/>
            <person name="Morono Y."/>
            <person name="Uchiyama I."/>
            <person name="Ito T."/>
            <person name="Fujiyama A."/>
            <person name="Inagaki F."/>
            <person name="Takami H."/>
        </authorList>
    </citation>
    <scope>NUCLEOTIDE SEQUENCE</scope>
    <source>
        <strain evidence="2">Expedition CK06-06</strain>
    </source>
</reference>
<dbReference type="EMBL" id="BART01018546">
    <property type="protein sequence ID" value="GAG75715.1"/>
    <property type="molecule type" value="Genomic_DNA"/>
</dbReference>
<dbReference type="InterPro" id="IPR038729">
    <property type="entry name" value="Rad50/SbcC_AAA"/>
</dbReference>
<dbReference type="GO" id="GO:0016887">
    <property type="term" value="F:ATP hydrolysis activity"/>
    <property type="evidence" value="ECO:0007669"/>
    <property type="project" value="InterPro"/>
</dbReference>
<dbReference type="SUPFAM" id="SSF52540">
    <property type="entry name" value="P-loop containing nucleoside triphosphate hydrolases"/>
    <property type="match status" value="1"/>
</dbReference>
<dbReference type="Pfam" id="PF13476">
    <property type="entry name" value="AAA_23"/>
    <property type="match status" value="1"/>
</dbReference>
<dbReference type="Gene3D" id="3.40.50.300">
    <property type="entry name" value="P-loop containing nucleotide triphosphate hydrolases"/>
    <property type="match status" value="1"/>
</dbReference>
<dbReference type="AlphaFoldDB" id="X1A0U5"/>
<dbReference type="GO" id="GO:0006302">
    <property type="term" value="P:double-strand break repair"/>
    <property type="evidence" value="ECO:0007669"/>
    <property type="project" value="InterPro"/>
</dbReference>
<gene>
    <name evidence="2" type="ORF">S01H4_34981</name>
</gene>
<accession>X1A0U5</accession>